<sequence length="314" mass="34896">MLGTALKSLGREYLDVSLRSGADMQVRIVERPGLWMAPEALAALSADLRRVAGRTLQGDLTYGVFSGDASRMSESIITLVSRDGRPVAFNALAVMTVQTEPRPTEVLHLGLVMVDPDERSGGLSWVLYGLTCFLVFFRRQFRPVWISNVTQVPAIVGMVSGMFSDVWPSPVAGRRTLTHQMLARRILAHHAYVFGVGEEAGFDEDRFVITNAYTGGSDDLKKTWEQAPKHRDPVFNEFCAAELDYDRGDDVIQLGRMDMPAMRRYLLREVPKSKILGLVITGAFVAVSRVVLPALHWFDASRDWGILRARGGLK</sequence>
<evidence type="ECO:0000313" key="2">
    <source>
        <dbReference type="Proteomes" id="UP000201613"/>
    </source>
</evidence>
<dbReference type="Proteomes" id="UP000201613">
    <property type="component" value="Unassembled WGS sequence"/>
</dbReference>
<organism evidence="1 2">
    <name type="scientific">Flavimaricola marinus</name>
    <dbReference type="NCBI Taxonomy" id="1819565"/>
    <lineage>
        <taxon>Bacteria</taxon>
        <taxon>Pseudomonadati</taxon>
        <taxon>Pseudomonadota</taxon>
        <taxon>Alphaproteobacteria</taxon>
        <taxon>Rhodobacterales</taxon>
        <taxon>Paracoccaceae</taxon>
        <taxon>Flavimaricola</taxon>
    </lineage>
</organism>
<dbReference type="RefSeq" id="WP_093993323.1">
    <property type="nucleotide sequence ID" value="NZ_FXZK01000007.1"/>
</dbReference>
<accession>A0A238LHG9</accession>
<name>A0A238LHG9_9RHOB</name>
<reference evidence="1 2" key="1">
    <citation type="submission" date="2017-05" db="EMBL/GenBank/DDBJ databases">
        <authorList>
            <person name="Song R."/>
            <person name="Chenine A.L."/>
            <person name="Ruprecht R.M."/>
        </authorList>
    </citation>
    <scope>NUCLEOTIDE SEQUENCE [LARGE SCALE GENOMIC DNA]</scope>
    <source>
        <strain evidence="1 2">CECT 8899</strain>
    </source>
</reference>
<proteinExistence type="predicted"/>
<gene>
    <name evidence="1" type="ORF">LOM8899_03301</name>
</gene>
<keyword evidence="2" id="KW-1185">Reference proteome</keyword>
<dbReference type="OrthoDB" id="7648502at2"/>
<evidence type="ECO:0000313" key="1">
    <source>
        <dbReference type="EMBL" id="SMY09139.1"/>
    </source>
</evidence>
<dbReference type="EMBL" id="FXZK01000007">
    <property type="protein sequence ID" value="SMY09139.1"/>
    <property type="molecule type" value="Genomic_DNA"/>
</dbReference>
<dbReference type="AlphaFoldDB" id="A0A238LHG9"/>
<protein>
    <submittedName>
        <fullName evidence="1">Uncharacterized protein</fullName>
    </submittedName>
</protein>